<name>A0A645CJU6_9ZZZZ</name>
<organism evidence="1">
    <name type="scientific">bioreactor metagenome</name>
    <dbReference type="NCBI Taxonomy" id="1076179"/>
    <lineage>
        <taxon>unclassified sequences</taxon>
        <taxon>metagenomes</taxon>
        <taxon>ecological metagenomes</taxon>
    </lineage>
</organism>
<dbReference type="EMBL" id="VSSQ01027799">
    <property type="protein sequence ID" value="MPM77221.1"/>
    <property type="molecule type" value="Genomic_DNA"/>
</dbReference>
<protein>
    <submittedName>
        <fullName evidence="1">Uncharacterized protein</fullName>
    </submittedName>
</protein>
<dbReference type="InterPro" id="IPR028985">
    <property type="entry name" value="Bacillus_phage_prot-like"/>
</dbReference>
<accession>A0A645CJU6</accession>
<dbReference type="Gene3D" id="3.30.2120.10">
    <property type="entry name" value="Bacillus phage protein-like"/>
    <property type="match status" value="1"/>
</dbReference>
<reference evidence="1" key="1">
    <citation type="submission" date="2019-08" db="EMBL/GenBank/DDBJ databases">
        <authorList>
            <person name="Kucharzyk K."/>
            <person name="Murdoch R.W."/>
            <person name="Higgins S."/>
            <person name="Loffler F."/>
        </authorList>
    </citation>
    <scope>NUCLEOTIDE SEQUENCE</scope>
</reference>
<sequence>MTIFYDRLGDDIVNKEGITAMKPGRDLDIKVALEVMDYIWLTHLIHFSEEMTVKWLGTPADLAESKGAFVAVKPEKVYALKLRDRFDEAVPKYSTDANAARQVAEKLSAGGCRLTDAMSPEQICKAALENAEL</sequence>
<proteinExistence type="predicted"/>
<dbReference type="AlphaFoldDB" id="A0A645CJU6"/>
<evidence type="ECO:0000313" key="1">
    <source>
        <dbReference type="EMBL" id="MPM77221.1"/>
    </source>
</evidence>
<gene>
    <name evidence="1" type="ORF">SDC9_124221</name>
</gene>
<comment type="caution">
    <text evidence="1">The sequence shown here is derived from an EMBL/GenBank/DDBJ whole genome shotgun (WGS) entry which is preliminary data.</text>
</comment>